<reference evidence="3" key="3">
    <citation type="submission" date="2015-02" db="UniProtKB">
        <authorList>
            <consortium name="EnsemblProtists"/>
        </authorList>
    </citation>
    <scope>IDENTIFICATION</scope>
    <source>
        <strain evidence="3">DAOM BR144</strain>
    </source>
</reference>
<dbReference type="Pfam" id="PF24906">
    <property type="entry name" value="Zf_WRKY19"/>
    <property type="match status" value="4"/>
</dbReference>
<dbReference type="Proteomes" id="UP000019132">
    <property type="component" value="Unassembled WGS sequence"/>
</dbReference>
<feature type="domain" description="WRKY19-like zinc finger" evidence="2">
    <location>
        <begin position="189"/>
        <end position="211"/>
    </location>
</feature>
<dbReference type="HOGENOM" id="CLU_044935_0_1_1"/>
<keyword evidence="4" id="KW-1185">Reference proteome</keyword>
<reference evidence="4" key="2">
    <citation type="submission" date="2010-04" db="EMBL/GenBank/DDBJ databases">
        <authorList>
            <person name="Buell R."/>
            <person name="Hamilton J."/>
            <person name="Hostetler J."/>
        </authorList>
    </citation>
    <scope>NUCLEOTIDE SEQUENCE [LARGE SCALE GENOMIC DNA]</scope>
    <source>
        <strain evidence="4">DAOM:BR144</strain>
    </source>
</reference>
<feature type="domain" description="WRKY19-like zinc finger" evidence="2">
    <location>
        <begin position="212"/>
        <end position="235"/>
    </location>
</feature>
<protein>
    <recommendedName>
        <fullName evidence="2">WRKY19-like zinc finger domain-containing protein</fullName>
    </recommendedName>
</protein>
<feature type="region of interest" description="Disordered" evidence="1">
    <location>
        <begin position="128"/>
        <end position="186"/>
    </location>
</feature>
<reference evidence="4" key="1">
    <citation type="journal article" date="2010" name="Genome Biol.">
        <title>Genome sequence of the necrotrophic plant pathogen Pythium ultimum reveals original pathogenicity mechanisms and effector repertoire.</title>
        <authorList>
            <person name="Levesque C.A."/>
            <person name="Brouwer H."/>
            <person name="Cano L."/>
            <person name="Hamilton J.P."/>
            <person name="Holt C."/>
            <person name="Huitema E."/>
            <person name="Raffaele S."/>
            <person name="Robideau G.P."/>
            <person name="Thines M."/>
            <person name="Win J."/>
            <person name="Zerillo M.M."/>
            <person name="Beakes G.W."/>
            <person name="Boore J.L."/>
            <person name="Busam D."/>
            <person name="Dumas B."/>
            <person name="Ferriera S."/>
            <person name="Fuerstenberg S.I."/>
            <person name="Gachon C.M."/>
            <person name="Gaulin E."/>
            <person name="Govers F."/>
            <person name="Grenville-Briggs L."/>
            <person name="Horner N."/>
            <person name="Hostetler J."/>
            <person name="Jiang R.H."/>
            <person name="Johnson J."/>
            <person name="Krajaejun T."/>
            <person name="Lin H."/>
            <person name="Meijer H.J."/>
            <person name="Moore B."/>
            <person name="Morris P."/>
            <person name="Phuntmart V."/>
            <person name="Puiu D."/>
            <person name="Shetty J."/>
            <person name="Stajich J.E."/>
            <person name="Tripathy S."/>
            <person name="Wawra S."/>
            <person name="van West P."/>
            <person name="Whitty B.R."/>
            <person name="Coutinho P.M."/>
            <person name="Henrissat B."/>
            <person name="Martin F."/>
            <person name="Thomas P.D."/>
            <person name="Tyler B.M."/>
            <person name="De Vries R.P."/>
            <person name="Kamoun S."/>
            <person name="Yandell M."/>
            <person name="Tisserat N."/>
            <person name="Buell C.R."/>
        </authorList>
    </citation>
    <scope>NUCLEOTIDE SEQUENCE</scope>
    <source>
        <strain evidence="4">DAOM:BR144</strain>
    </source>
</reference>
<feature type="domain" description="WRKY19-like zinc finger" evidence="2">
    <location>
        <begin position="260"/>
        <end position="283"/>
    </location>
</feature>
<dbReference type="EMBL" id="GL376594">
    <property type="status" value="NOT_ANNOTATED_CDS"/>
    <property type="molecule type" value="Genomic_DNA"/>
</dbReference>
<proteinExistence type="predicted"/>
<feature type="compositionally biased region" description="Polar residues" evidence="1">
    <location>
        <begin position="163"/>
        <end position="176"/>
    </location>
</feature>
<dbReference type="PANTHER" id="PTHR31827">
    <property type="entry name" value="EMB|CAB89363.1"/>
    <property type="match status" value="1"/>
</dbReference>
<dbReference type="AlphaFoldDB" id="K3XBW2"/>
<dbReference type="InterPro" id="IPR056866">
    <property type="entry name" value="Znf_WRKY19"/>
</dbReference>
<name>K3XBW2_GLOUD</name>
<sequence length="319" mass="35201">MHGSGVRNISFQGLFEHAAAAPVPCRTSPRHAVPRPPSLLARVVPHDERQLIATHRLSHLAPKSSIGFILGGLAEEATEGDRQLRRHGGADATVPAACKTEQVAYNAHSLMNDLPSCEAMHRHQYRNSVNYSPSLSDRREENEDDEDSYMYERQSREEVVRSPSLTAARQSPSDQTDAPGKRKKKRKARICKESGCDKYVVDHGLCIRHGGGKRCNVEDCNCRAQNRGLCWKHGGYTICKIEGCTKRAKSRGICWSHGGGTRCKAEGCTKIAVSLGRCWAHGGGKRCIVEGCKKPASERTNNCCTDHFGWFQQDGIHDA</sequence>
<evidence type="ECO:0000259" key="2">
    <source>
        <dbReference type="Pfam" id="PF24906"/>
    </source>
</evidence>
<dbReference type="EnsemblProtists" id="PYU1_T014711">
    <property type="protein sequence ID" value="PYU1_T014711"/>
    <property type="gene ID" value="PYU1_G014680"/>
</dbReference>
<evidence type="ECO:0000256" key="1">
    <source>
        <dbReference type="SAM" id="MobiDB-lite"/>
    </source>
</evidence>
<dbReference type="PANTHER" id="PTHR31827:SF1">
    <property type="entry name" value="EMB|CAB89363.1"/>
    <property type="match status" value="1"/>
</dbReference>
<evidence type="ECO:0000313" key="3">
    <source>
        <dbReference type="EnsemblProtists" id="PYU1_T014711"/>
    </source>
</evidence>
<accession>K3XBW2</accession>
<dbReference type="InParanoid" id="K3XBW2"/>
<feature type="domain" description="WRKY19-like zinc finger" evidence="2">
    <location>
        <begin position="239"/>
        <end position="259"/>
    </location>
</feature>
<dbReference type="VEuPathDB" id="FungiDB:PYU1_G014680"/>
<evidence type="ECO:0000313" key="4">
    <source>
        <dbReference type="Proteomes" id="UP000019132"/>
    </source>
</evidence>
<dbReference type="eggNOG" id="ENOG502SMJP">
    <property type="taxonomic scope" value="Eukaryota"/>
</dbReference>
<organism evidence="3 4">
    <name type="scientific">Globisporangium ultimum (strain ATCC 200006 / CBS 805.95 / DAOM BR144)</name>
    <name type="common">Pythium ultimum</name>
    <dbReference type="NCBI Taxonomy" id="431595"/>
    <lineage>
        <taxon>Eukaryota</taxon>
        <taxon>Sar</taxon>
        <taxon>Stramenopiles</taxon>
        <taxon>Oomycota</taxon>
        <taxon>Peronosporomycetes</taxon>
        <taxon>Pythiales</taxon>
        <taxon>Pythiaceae</taxon>
        <taxon>Globisporangium</taxon>
    </lineage>
</organism>